<keyword evidence="11" id="KW-0648">Protein biosynthesis</keyword>
<keyword evidence="12" id="KW-0030">Aminoacyl-tRNA synthetase</keyword>
<dbReference type="Gene3D" id="3.30.930.10">
    <property type="entry name" value="Bira Bifunctional Protein, Domain 2"/>
    <property type="match status" value="1"/>
</dbReference>
<evidence type="ECO:0000256" key="9">
    <source>
        <dbReference type="ARBA" id="ARBA00022840"/>
    </source>
</evidence>
<comment type="caution">
    <text evidence="15">The sequence shown here is derived from an EMBL/GenBank/DDBJ whole genome shotgun (WGS) entry which is preliminary data.</text>
</comment>
<evidence type="ECO:0000256" key="13">
    <source>
        <dbReference type="ARBA" id="ARBA00030612"/>
    </source>
</evidence>
<dbReference type="CDD" id="cd00496">
    <property type="entry name" value="PheRS_alpha_core"/>
    <property type="match status" value="1"/>
</dbReference>
<dbReference type="NCBIfam" id="NF003210">
    <property type="entry name" value="PRK04172.1"/>
    <property type="match status" value="1"/>
</dbReference>
<accession>A0A9C7PTN6</accession>
<protein>
    <recommendedName>
        <fullName evidence="4">phenylalanine--tRNA ligase</fullName>
        <ecNumber evidence="4">6.1.1.20</ecNumber>
    </recommendedName>
    <alternativeName>
        <fullName evidence="13">Phenylalanyl-tRNA synthetase alpha subunit</fullName>
    </alternativeName>
</protein>
<keyword evidence="7" id="KW-0479">Metal-binding</keyword>
<dbReference type="NCBIfam" id="TIGR00468">
    <property type="entry name" value="pheS"/>
    <property type="match status" value="1"/>
</dbReference>
<comment type="subcellular location">
    <subcellularLocation>
        <location evidence="2">Cytoplasm</location>
    </subcellularLocation>
</comment>
<keyword evidence="8" id="KW-0547">Nucleotide-binding</keyword>
<proteinExistence type="inferred from homology"/>
<dbReference type="PROSITE" id="PS50862">
    <property type="entry name" value="AA_TRNA_LIGASE_II"/>
    <property type="match status" value="1"/>
</dbReference>
<evidence type="ECO:0000256" key="6">
    <source>
        <dbReference type="ARBA" id="ARBA00022598"/>
    </source>
</evidence>
<dbReference type="GO" id="GO:0004826">
    <property type="term" value="F:phenylalanine-tRNA ligase activity"/>
    <property type="evidence" value="ECO:0007669"/>
    <property type="project" value="UniProtKB-EC"/>
</dbReference>
<dbReference type="InterPro" id="IPR045864">
    <property type="entry name" value="aa-tRNA-synth_II/BPL/LPL"/>
</dbReference>
<dbReference type="GO" id="GO:0009328">
    <property type="term" value="C:phenylalanine-tRNA ligase complex"/>
    <property type="evidence" value="ECO:0007669"/>
    <property type="project" value="TreeGrafter"/>
</dbReference>
<evidence type="ECO:0000256" key="7">
    <source>
        <dbReference type="ARBA" id="ARBA00022723"/>
    </source>
</evidence>
<dbReference type="EC" id="6.1.1.20" evidence="4"/>
<keyword evidence="9" id="KW-0067">ATP-binding</keyword>
<dbReference type="FunFam" id="3.30.930.10:FF:000178">
    <property type="entry name" value="Phenylalanyl-tRNA synthetase subunit alpha"/>
    <property type="match status" value="1"/>
</dbReference>
<evidence type="ECO:0000256" key="3">
    <source>
        <dbReference type="ARBA" id="ARBA00006703"/>
    </source>
</evidence>
<dbReference type="GO" id="GO:0005524">
    <property type="term" value="F:ATP binding"/>
    <property type="evidence" value="ECO:0007669"/>
    <property type="project" value="UniProtKB-KW"/>
</dbReference>
<dbReference type="InterPro" id="IPR006195">
    <property type="entry name" value="aa-tRNA-synth_II"/>
</dbReference>
<comment type="cofactor">
    <cofactor evidence="1">
        <name>Mg(2+)</name>
        <dbReference type="ChEBI" id="CHEBI:18420"/>
    </cofactor>
</comment>
<name>A0A9C7PTN6_9RHOD</name>
<dbReference type="InterPro" id="IPR040725">
    <property type="entry name" value="PheRS_DBD3"/>
</dbReference>
<dbReference type="Proteomes" id="UP001061958">
    <property type="component" value="Unassembled WGS sequence"/>
</dbReference>
<evidence type="ECO:0000256" key="10">
    <source>
        <dbReference type="ARBA" id="ARBA00022842"/>
    </source>
</evidence>
<dbReference type="SUPFAM" id="SSF55681">
    <property type="entry name" value="Class II aaRS and biotin synthetases"/>
    <property type="match status" value="1"/>
</dbReference>
<evidence type="ECO:0000256" key="2">
    <source>
        <dbReference type="ARBA" id="ARBA00004496"/>
    </source>
</evidence>
<dbReference type="Gene3D" id="1.10.10.2320">
    <property type="match status" value="1"/>
</dbReference>
<comment type="similarity">
    <text evidence="3">Belongs to the class-II aminoacyl-tRNA synthetase family. Phe-tRNA synthetase alpha subunit type 2 subfamily.</text>
</comment>
<keyword evidence="10" id="KW-0460">Magnesium</keyword>
<dbReference type="PANTHER" id="PTHR11538:SF40">
    <property type="entry name" value="PHENYLALANINE--TRNA LIGASE ALPHA SUBUNIT"/>
    <property type="match status" value="1"/>
</dbReference>
<dbReference type="InterPro" id="IPR004529">
    <property type="entry name" value="Phe-tRNA-synth_IIc_asu"/>
</dbReference>
<evidence type="ECO:0000256" key="4">
    <source>
        <dbReference type="ARBA" id="ARBA00012814"/>
    </source>
</evidence>
<evidence type="ECO:0000313" key="16">
    <source>
        <dbReference type="Proteomes" id="UP001061958"/>
    </source>
</evidence>
<dbReference type="AlphaFoldDB" id="A0A9C7PTN6"/>
<keyword evidence="16" id="KW-1185">Reference proteome</keyword>
<dbReference type="OrthoDB" id="238316at2759"/>
<sequence>MDTTMEQVVIQELEKNSSIPDSGIFASERGLDHSVLVDSVLKSLIGREIVEAKPISHEHWLVTKEGQEYAEIGSPELRTFQSVGSEGATVEEIQSKLGVVGKLGIQQCLKRGWLKLDKETKKLFPQVTQVIDDTAEKLKRLSLNPQSAELSLQDLKELKSRKLVQSKTLKTFSIQKGRRFSQFHEQVATDLSKEMMESGSWRNASFKEYNFEASGKPLIGGFLHPLMKVREQIRYIFLGMGFEEMPTNQYVESSFWNFDALFQPQQHPARDAHDTFFLSDPAFSKPCKDREYVHRVCKVHQQGAYGSLGYRYPWSEMESQKNILRTHTTAISTKMLYHLAQKEHFVPKKYFSIDRVFRNENLDATHLAEFHQIEGLIADRNLTIGDLKGVIHYFFSQLGMSQLKFKPTYNPYTEPSMEIFAFHEGLGKWVEVGNSGVFRPEMLLPMKLPEDVTVIAWGLSLERPTMILYGVRNIRELFGHKVDMEAIQSYPLCRLGIE</sequence>
<dbReference type="InterPro" id="IPR002319">
    <property type="entry name" value="Phenylalanyl-tRNA_Synthase"/>
</dbReference>
<evidence type="ECO:0000256" key="12">
    <source>
        <dbReference type="ARBA" id="ARBA00023146"/>
    </source>
</evidence>
<evidence type="ECO:0000256" key="5">
    <source>
        <dbReference type="ARBA" id="ARBA00022490"/>
    </source>
</evidence>
<evidence type="ECO:0000259" key="14">
    <source>
        <dbReference type="PROSITE" id="PS50862"/>
    </source>
</evidence>
<dbReference type="EMBL" id="BQMJ01000014">
    <property type="protein sequence ID" value="GJQ10280.1"/>
    <property type="molecule type" value="Genomic_DNA"/>
</dbReference>
<reference evidence="15" key="1">
    <citation type="journal article" date="2022" name="Proc. Natl. Acad. Sci. U.S.A.">
        <title>Life cycle and functional genomics of the unicellular red alga Galdieria for elucidating algal and plant evolution and industrial use.</title>
        <authorList>
            <person name="Hirooka S."/>
            <person name="Itabashi T."/>
            <person name="Ichinose T.M."/>
            <person name="Onuma R."/>
            <person name="Fujiwara T."/>
            <person name="Yamashita S."/>
            <person name="Jong L.W."/>
            <person name="Tomita R."/>
            <person name="Iwane A.H."/>
            <person name="Miyagishima S.Y."/>
        </authorList>
    </citation>
    <scope>NUCLEOTIDE SEQUENCE</scope>
    <source>
        <strain evidence="15">NBRC 102759</strain>
    </source>
</reference>
<feature type="domain" description="Aminoacyl-transfer RNA synthetases class-II family profile" evidence="14">
    <location>
        <begin position="228"/>
        <end position="491"/>
    </location>
</feature>
<dbReference type="Pfam" id="PF01409">
    <property type="entry name" value="tRNA-synt_2d"/>
    <property type="match status" value="1"/>
</dbReference>
<dbReference type="GO" id="GO:0000049">
    <property type="term" value="F:tRNA binding"/>
    <property type="evidence" value="ECO:0007669"/>
    <property type="project" value="InterPro"/>
</dbReference>
<evidence type="ECO:0000256" key="8">
    <source>
        <dbReference type="ARBA" id="ARBA00022741"/>
    </source>
</evidence>
<gene>
    <name evidence="15" type="ORF">GpartN1_g2071.t1</name>
</gene>
<dbReference type="Gene3D" id="1.10.10.2330">
    <property type="match status" value="1"/>
</dbReference>
<dbReference type="PANTHER" id="PTHR11538">
    <property type="entry name" value="PHENYLALANYL-TRNA SYNTHETASE"/>
    <property type="match status" value="1"/>
</dbReference>
<evidence type="ECO:0000313" key="15">
    <source>
        <dbReference type="EMBL" id="GJQ10280.1"/>
    </source>
</evidence>
<evidence type="ECO:0000256" key="11">
    <source>
        <dbReference type="ARBA" id="ARBA00022917"/>
    </source>
</evidence>
<dbReference type="Pfam" id="PF18553">
    <property type="entry name" value="PheRS_DBD3"/>
    <property type="match status" value="1"/>
</dbReference>
<keyword evidence="5" id="KW-0963">Cytoplasm</keyword>
<dbReference type="GO" id="GO:0005829">
    <property type="term" value="C:cytosol"/>
    <property type="evidence" value="ECO:0007669"/>
    <property type="project" value="TreeGrafter"/>
</dbReference>
<organism evidence="15 16">
    <name type="scientific">Galdieria partita</name>
    <dbReference type="NCBI Taxonomy" id="83374"/>
    <lineage>
        <taxon>Eukaryota</taxon>
        <taxon>Rhodophyta</taxon>
        <taxon>Bangiophyceae</taxon>
        <taxon>Galdieriales</taxon>
        <taxon>Galdieriaceae</taxon>
        <taxon>Galdieria</taxon>
    </lineage>
</organism>
<dbReference type="GO" id="GO:0046872">
    <property type="term" value="F:metal ion binding"/>
    <property type="evidence" value="ECO:0007669"/>
    <property type="project" value="UniProtKB-KW"/>
</dbReference>
<dbReference type="GO" id="GO:0006432">
    <property type="term" value="P:phenylalanyl-tRNA aminoacylation"/>
    <property type="evidence" value="ECO:0007669"/>
    <property type="project" value="InterPro"/>
</dbReference>
<evidence type="ECO:0000256" key="1">
    <source>
        <dbReference type="ARBA" id="ARBA00001946"/>
    </source>
</evidence>
<keyword evidence="6" id="KW-0436">Ligase</keyword>
<dbReference type="Gene3D" id="3.30.1370.240">
    <property type="match status" value="1"/>
</dbReference>
<reference evidence="15" key="2">
    <citation type="submission" date="2022-01" db="EMBL/GenBank/DDBJ databases">
        <authorList>
            <person name="Hirooka S."/>
            <person name="Miyagishima S.Y."/>
        </authorList>
    </citation>
    <scope>NUCLEOTIDE SEQUENCE</scope>
    <source>
        <strain evidence="15">NBRC 102759</strain>
    </source>
</reference>